<feature type="region of interest" description="Disordered" evidence="1">
    <location>
        <begin position="136"/>
        <end position="202"/>
    </location>
</feature>
<dbReference type="Proteomes" id="UP000564836">
    <property type="component" value="Chromosome"/>
</dbReference>
<organism evidence="2">
    <name type="scientific">Bradyrhizobium barranii subsp. barranii</name>
    <dbReference type="NCBI Taxonomy" id="2823807"/>
    <lineage>
        <taxon>Bacteria</taxon>
        <taxon>Pseudomonadati</taxon>
        <taxon>Pseudomonadota</taxon>
        <taxon>Alphaproteobacteria</taxon>
        <taxon>Hyphomicrobiales</taxon>
        <taxon>Nitrobacteraceae</taxon>
        <taxon>Bradyrhizobium</taxon>
        <taxon>Bradyrhizobium barranii</taxon>
    </lineage>
</organism>
<dbReference type="EMBL" id="CP088280">
    <property type="protein sequence ID" value="UGX91759.1"/>
    <property type="molecule type" value="Genomic_DNA"/>
</dbReference>
<sequence>MPQDARLTPPPDKVDPLQCYKALPRLVQFQGVEDRLRKAGYVTRDFDGLARGNYPDQATFTRVTVNGTLPLAAWLQDNSTETWANFAALDRKLEANEQFIPAQMIYTFAVQATVGLEVKSSLTGLERACAERKRLNPAHKSGSDLAQWRARQAGRRRPDRHGGDCHNTCRAARGRAVAWSPDSSEEAGDDNQSTASLSGASDNSLTLQGETYVAGNVAIRAVAHGYDDGCSCA</sequence>
<protein>
    <submittedName>
        <fullName evidence="2">Uncharacterized protein</fullName>
    </submittedName>
</protein>
<dbReference type="RefSeq" id="WP_166350374.1">
    <property type="nucleotide sequence ID" value="NZ_CP088280.1"/>
</dbReference>
<reference evidence="2" key="2">
    <citation type="submission" date="2020-06" db="EMBL/GenBank/DDBJ databases">
        <title>Whole Genome Sequence of Bradyrhizobium sp. Strain 323S2.</title>
        <authorList>
            <person name="Bromfield E.S.P."/>
        </authorList>
    </citation>
    <scope>NUCLEOTIDE SEQUENCE [LARGE SCALE GENOMIC DNA]</scope>
    <source>
        <strain evidence="2">323S2</strain>
    </source>
</reference>
<evidence type="ECO:0000313" key="2">
    <source>
        <dbReference type="EMBL" id="NYY92266.1"/>
    </source>
</evidence>
<gene>
    <name evidence="3" type="ORF">G6321_00039400</name>
    <name evidence="2" type="ORF">G6321_28940</name>
</gene>
<accession>A0A7Z0TQ15</accession>
<feature type="compositionally biased region" description="Polar residues" evidence="1">
    <location>
        <begin position="190"/>
        <end position="202"/>
    </location>
</feature>
<dbReference type="EMBL" id="JACBFH010000001">
    <property type="protein sequence ID" value="NYY92266.1"/>
    <property type="molecule type" value="Genomic_DNA"/>
</dbReference>
<dbReference type="AlphaFoldDB" id="A0A7Z0TQ15"/>
<proteinExistence type="predicted"/>
<name>A0A7Z0TQ15_9BRAD</name>
<evidence type="ECO:0000256" key="1">
    <source>
        <dbReference type="SAM" id="MobiDB-lite"/>
    </source>
</evidence>
<evidence type="ECO:0000313" key="3">
    <source>
        <dbReference type="EMBL" id="UGX91759.1"/>
    </source>
</evidence>
<reference evidence="3 4" key="1">
    <citation type="journal article" date="2017" name="Syst. Appl. Microbiol.">
        <title>Soybeans inoculated with root zone soils of Canadian native legumes harbour diverse and novel Bradyrhizobium spp. that possess agricultural potential.</title>
        <authorList>
            <person name="Bromfield E.S.P."/>
            <person name="Cloutier S."/>
            <person name="Tambong J.T."/>
            <person name="Tran Thi T.V."/>
        </authorList>
    </citation>
    <scope>NUCLEOTIDE SEQUENCE [LARGE SCALE GENOMIC DNA]</scope>
    <source>
        <strain evidence="3 4">323S2</strain>
    </source>
</reference>
<evidence type="ECO:0000313" key="4">
    <source>
        <dbReference type="Proteomes" id="UP000564836"/>
    </source>
</evidence>
<reference evidence="3 4" key="3">
    <citation type="journal article" date="2022" name="Int. J. Syst. Evol. Microbiol.">
        <title>Strains of Bradyrhizobium barranii sp. nov. associated with legumes native to Canada are symbionts of soybeans and belong to different subspecies (subsp. barranii subsp. nov. and subsp. apii subsp. nov.) and symbiovars (sv. glycinearum and sv. septentrionale).</title>
        <authorList>
            <person name="Bromfield E.S.P."/>
            <person name="Cloutier S."/>
            <person name="Wasai-Hara S."/>
            <person name="Minamisawa K."/>
        </authorList>
    </citation>
    <scope>NUCLEOTIDE SEQUENCE [LARGE SCALE GENOMIC DNA]</scope>
    <source>
        <strain evidence="3 4">323S2</strain>
    </source>
</reference>